<feature type="domain" description="Mycothiol-dependent maleylpyruvate isomerase metal-binding" evidence="1">
    <location>
        <begin position="11"/>
        <end position="118"/>
    </location>
</feature>
<protein>
    <submittedName>
        <fullName evidence="2">TIGR03086 family metal-binding protein</fullName>
    </submittedName>
</protein>
<dbReference type="InterPro" id="IPR017517">
    <property type="entry name" value="Maleyloyr_isom"/>
</dbReference>
<comment type="caution">
    <text evidence="2">The sequence shown here is derived from an EMBL/GenBank/DDBJ whole genome shotgun (WGS) entry which is preliminary data.</text>
</comment>
<proteinExistence type="predicted"/>
<gene>
    <name evidence="2" type="ORF">GCM10022252_30890</name>
</gene>
<dbReference type="InterPro" id="IPR024344">
    <property type="entry name" value="MDMPI_metal-binding"/>
</dbReference>
<dbReference type="InterPro" id="IPR034660">
    <property type="entry name" value="DinB/YfiT-like"/>
</dbReference>
<sequence>MAVMNEMLSRAVTGAAAVARGVRDDQLDLPTPCDGFDVRELLGHLAWTAAMFEALARREQPPPQDADHAPFEERAAAVLAAWSEPGVTEGTSPTLGMPMTVVRQMVLGDMAIHGWDLARATGQDYEVDAATGEAVAAFVAGMAPRGRRMGVFGEEVPVAEDASPFDRALGLSGRDPAWGR</sequence>
<dbReference type="Proteomes" id="UP001501251">
    <property type="component" value="Unassembled WGS sequence"/>
</dbReference>
<dbReference type="EMBL" id="BAABAQ010000004">
    <property type="protein sequence ID" value="GAA4191279.1"/>
    <property type="molecule type" value="Genomic_DNA"/>
</dbReference>
<name>A0ABP8AV50_9ACTN</name>
<dbReference type="Gene3D" id="1.20.120.450">
    <property type="entry name" value="dinb family like domain"/>
    <property type="match status" value="1"/>
</dbReference>
<accession>A0ABP8AV50</accession>
<dbReference type="Pfam" id="PF11716">
    <property type="entry name" value="MDMPI_N"/>
    <property type="match status" value="1"/>
</dbReference>
<dbReference type="NCBIfam" id="TIGR03086">
    <property type="entry name" value="TIGR03086 family metal-binding protein"/>
    <property type="match status" value="1"/>
</dbReference>
<dbReference type="SUPFAM" id="SSF109854">
    <property type="entry name" value="DinB/YfiT-like putative metalloenzymes"/>
    <property type="match status" value="1"/>
</dbReference>
<evidence type="ECO:0000313" key="2">
    <source>
        <dbReference type="EMBL" id="GAA4191279.1"/>
    </source>
</evidence>
<dbReference type="InterPro" id="IPR017520">
    <property type="entry name" value="CHP03086"/>
</dbReference>
<evidence type="ECO:0000313" key="3">
    <source>
        <dbReference type="Proteomes" id="UP001501251"/>
    </source>
</evidence>
<reference evidence="3" key="1">
    <citation type="journal article" date="2019" name="Int. J. Syst. Evol. Microbiol.">
        <title>The Global Catalogue of Microorganisms (GCM) 10K type strain sequencing project: providing services to taxonomists for standard genome sequencing and annotation.</title>
        <authorList>
            <consortium name="The Broad Institute Genomics Platform"/>
            <consortium name="The Broad Institute Genome Sequencing Center for Infectious Disease"/>
            <person name="Wu L."/>
            <person name="Ma J."/>
        </authorList>
    </citation>
    <scope>NUCLEOTIDE SEQUENCE [LARGE SCALE GENOMIC DNA]</scope>
    <source>
        <strain evidence="3">JCM 17388</strain>
    </source>
</reference>
<dbReference type="NCBIfam" id="TIGR03083">
    <property type="entry name" value="maleylpyruvate isomerase family mycothiol-dependent enzyme"/>
    <property type="match status" value="1"/>
</dbReference>
<organism evidence="2 3">
    <name type="scientific">Streptosporangium oxazolinicum</name>
    <dbReference type="NCBI Taxonomy" id="909287"/>
    <lineage>
        <taxon>Bacteria</taxon>
        <taxon>Bacillati</taxon>
        <taxon>Actinomycetota</taxon>
        <taxon>Actinomycetes</taxon>
        <taxon>Streptosporangiales</taxon>
        <taxon>Streptosporangiaceae</taxon>
        <taxon>Streptosporangium</taxon>
    </lineage>
</organism>
<keyword evidence="3" id="KW-1185">Reference proteome</keyword>
<evidence type="ECO:0000259" key="1">
    <source>
        <dbReference type="Pfam" id="PF11716"/>
    </source>
</evidence>